<name>A0A2W4WJR1_9CYAN</name>
<dbReference type="Pfam" id="PF01627">
    <property type="entry name" value="Hpt"/>
    <property type="match status" value="1"/>
</dbReference>
<accession>A0A2W4WJR1</accession>
<gene>
    <name evidence="3" type="ORF">DCF19_01140</name>
</gene>
<dbReference type="SUPFAM" id="SSF47226">
    <property type="entry name" value="Histidine-containing phosphotransfer domain, HPT domain"/>
    <property type="match status" value="1"/>
</dbReference>
<dbReference type="AlphaFoldDB" id="A0A2W4WJR1"/>
<organism evidence="3 4">
    <name type="scientific">Pseudanabaena frigida</name>
    <dbReference type="NCBI Taxonomy" id="945775"/>
    <lineage>
        <taxon>Bacteria</taxon>
        <taxon>Bacillati</taxon>
        <taxon>Cyanobacteriota</taxon>
        <taxon>Cyanophyceae</taxon>
        <taxon>Pseudanabaenales</taxon>
        <taxon>Pseudanabaenaceae</taxon>
        <taxon>Pseudanabaena</taxon>
    </lineage>
</organism>
<dbReference type="SUPFAM" id="SSF140869">
    <property type="entry name" value="GUN4-like"/>
    <property type="match status" value="1"/>
</dbReference>
<dbReference type="InterPro" id="IPR051315">
    <property type="entry name" value="Bact_Chemotaxis_CheA"/>
</dbReference>
<dbReference type="InterPro" id="IPR008207">
    <property type="entry name" value="Sig_transdc_His_kin_Hpt_dom"/>
</dbReference>
<dbReference type="Gene3D" id="1.20.120.160">
    <property type="entry name" value="HPT domain"/>
    <property type="match status" value="1"/>
</dbReference>
<dbReference type="Proteomes" id="UP000249467">
    <property type="component" value="Unassembled WGS sequence"/>
</dbReference>
<dbReference type="SMART" id="SM00073">
    <property type="entry name" value="HPT"/>
    <property type="match status" value="1"/>
</dbReference>
<reference evidence="3 4" key="1">
    <citation type="submission" date="2018-04" db="EMBL/GenBank/DDBJ databases">
        <authorList>
            <person name="Go L.Y."/>
            <person name="Mitchell J.A."/>
        </authorList>
    </citation>
    <scope>NUCLEOTIDE SEQUENCE [LARGE SCALE GENOMIC DNA]</scope>
    <source>
        <strain evidence="3">ULC066bin1</strain>
    </source>
</reference>
<dbReference type="PROSITE" id="PS50894">
    <property type="entry name" value="HPT"/>
    <property type="match status" value="1"/>
</dbReference>
<proteinExistence type="predicted"/>
<evidence type="ECO:0000313" key="3">
    <source>
        <dbReference type="EMBL" id="PZO45126.1"/>
    </source>
</evidence>
<evidence type="ECO:0000256" key="1">
    <source>
        <dbReference type="PROSITE-ProRule" id="PRU00110"/>
    </source>
</evidence>
<sequence>MDQDKQKQITMYFIEEAKEHLQTIESGLLDLQSLMGNTESVNEIFRAAHSIKGGAAMLGFSSIQHVAHNFEDYFKVMRENTNFQVDQHLQTLFLQAFDKLQELVELLQSPYGLTKDAVDGIMAGSDQIFANLKAHLQNLISGKQTETKTQVMPKATAKATNKPDTRVMLGVFQSEVPLKLRNMLELFKQPDSPRSRQNLEGICSQLQEIGDRFGLEPWTTMVQSVSAAVSNPNNQFRVLAPILIKEIKQAQEQVLAQRANDIRASQQLLQLISADISGKLSTPKVAVGATTGSSGNTSSDEVSKIFGAVIEEDKAMKGWQTFGDRVGWKQNGSWITSNTIQSQPAPDGHFPTPLWLAAWHQTKDTKAKEFQSQYATLLAKIASCNLP</sequence>
<dbReference type="EMBL" id="QBML01000001">
    <property type="protein sequence ID" value="PZO45126.1"/>
    <property type="molecule type" value="Genomic_DNA"/>
</dbReference>
<dbReference type="GO" id="GO:0000160">
    <property type="term" value="P:phosphorelay signal transduction system"/>
    <property type="evidence" value="ECO:0007669"/>
    <property type="project" value="InterPro"/>
</dbReference>
<dbReference type="Gene3D" id="1.10.10.1770">
    <property type="entry name" value="Gun4-like"/>
    <property type="match status" value="1"/>
</dbReference>
<evidence type="ECO:0000259" key="2">
    <source>
        <dbReference type="PROSITE" id="PS50894"/>
    </source>
</evidence>
<comment type="caution">
    <text evidence="3">The sequence shown here is derived from an EMBL/GenBank/DDBJ whole genome shotgun (WGS) entry which is preliminary data.</text>
</comment>
<dbReference type="CDD" id="cd00088">
    <property type="entry name" value="HPT"/>
    <property type="match status" value="1"/>
</dbReference>
<feature type="modified residue" description="Phosphohistidine" evidence="1">
    <location>
        <position position="49"/>
    </location>
</feature>
<dbReference type="PANTHER" id="PTHR43395">
    <property type="entry name" value="SENSOR HISTIDINE KINASE CHEA"/>
    <property type="match status" value="1"/>
</dbReference>
<keyword evidence="3" id="KW-0808">Transferase</keyword>
<protein>
    <submittedName>
        <fullName evidence="3">Phosphotransferase</fullName>
    </submittedName>
</protein>
<reference evidence="3 4" key="2">
    <citation type="submission" date="2018-06" db="EMBL/GenBank/DDBJ databases">
        <title>Metagenomic assembly of (sub)arctic Cyanobacteria and their associated microbiome from non-axenic cultures.</title>
        <authorList>
            <person name="Baurain D."/>
        </authorList>
    </citation>
    <scope>NUCLEOTIDE SEQUENCE [LARGE SCALE GENOMIC DNA]</scope>
    <source>
        <strain evidence="3">ULC066bin1</strain>
    </source>
</reference>
<dbReference type="InterPro" id="IPR036641">
    <property type="entry name" value="HPT_dom_sf"/>
</dbReference>
<dbReference type="PANTHER" id="PTHR43395:SF1">
    <property type="entry name" value="CHEMOTAXIS PROTEIN CHEA"/>
    <property type="match status" value="1"/>
</dbReference>
<keyword evidence="1" id="KW-0597">Phosphoprotein</keyword>
<evidence type="ECO:0000313" key="4">
    <source>
        <dbReference type="Proteomes" id="UP000249467"/>
    </source>
</evidence>
<dbReference type="InterPro" id="IPR037215">
    <property type="entry name" value="GUN4-like_sf"/>
</dbReference>
<dbReference type="GO" id="GO:0016740">
    <property type="term" value="F:transferase activity"/>
    <property type="evidence" value="ECO:0007669"/>
    <property type="project" value="UniProtKB-KW"/>
</dbReference>
<feature type="domain" description="HPt" evidence="2">
    <location>
        <begin position="2"/>
        <end position="107"/>
    </location>
</feature>